<gene>
    <name evidence="2" type="ORF">GGP82_003418</name>
</gene>
<reference evidence="2" key="1">
    <citation type="submission" date="2022-08" db="EMBL/GenBank/DDBJ databases">
        <title>Genomic Encyclopedia of Type Strains, Phase V (KMG-V): Genome sequencing to study the core and pangenomes of soil and plant-associated prokaryotes.</title>
        <authorList>
            <person name="Whitman W."/>
        </authorList>
    </citation>
    <scope>NUCLEOTIDE SEQUENCE</scope>
    <source>
        <strain evidence="2">SP2016B</strain>
    </source>
</reference>
<feature type="region of interest" description="Disordered" evidence="1">
    <location>
        <begin position="24"/>
        <end position="43"/>
    </location>
</feature>
<evidence type="ECO:0000313" key="3">
    <source>
        <dbReference type="Proteomes" id="UP001155034"/>
    </source>
</evidence>
<dbReference type="EMBL" id="JANTYZ010000022">
    <property type="protein sequence ID" value="MCS3866835.1"/>
    <property type="molecule type" value="Genomic_DNA"/>
</dbReference>
<name>A0A9X2U4U6_9BACT</name>
<accession>A0A9X2U4U6</accession>
<evidence type="ECO:0000313" key="2">
    <source>
        <dbReference type="EMBL" id="MCS3866835.1"/>
    </source>
</evidence>
<sequence length="43" mass="4700">MMNRILRTALLGGHVERLKHDLGAKVISHGPSDDPPTEGVEHD</sequence>
<protein>
    <submittedName>
        <fullName evidence="2">Uncharacterized protein</fullName>
    </submittedName>
</protein>
<proteinExistence type="predicted"/>
<organism evidence="2 3">
    <name type="scientific">Salinibacter ruber</name>
    <dbReference type="NCBI Taxonomy" id="146919"/>
    <lineage>
        <taxon>Bacteria</taxon>
        <taxon>Pseudomonadati</taxon>
        <taxon>Rhodothermota</taxon>
        <taxon>Rhodothermia</taxon>
        <taxon>Rhodothermales</taxon>
        <taxon>Salinibacteraceae</taxon>
        <taxon>Salinibacter</taxon>
    </lineage>
</organism>
<comment type="caution">
    <text evidence="2">The sequence shown here is derived from an EMBL/GenBank/DDBJ whole genome shotgun (WGS) entry which is preliminary data.</text>
</comment>
<dbReference type="Proteomes" id="UP001155034">
    <property type="component" value="Unassembled WGS sequence"/>
</dbReference>
<evidence type="ECO:0000256" key="1">
    <source>
        <dbReference type="SAM" id="MobiDB-lite"/>
    </source>
</evidence>
<dbReference type="AlphaFoldDB" id="A0A9X2U4U6"/>